<gene>
    <name evidence="2" type="ORF">BaRGS_00027470</name>
</gene>
<dbReference type="SUPFAM" id="SSF57667">
    <property type="entry name" value="beta-beta-alpha zinc fingers"/>
    <property type="match status" value="2"/>
</dbReference>
<organism evidence="2 3">
    <name type="scientific">Batillaria attramentaria</name>
    <dbReference type="NCBI Taxonomy" id="370345"/>
    <lineage>
        <taxon>Eukaryota</taxon>
        <taxon>Metazoa</taxon>
        <taxon>Spiralia</taxon>
        <taxon>Lophotrochozoa</taxon>
        <taxon>Mollusca</taxon>
        <taxon>Gastropoda</taxon>
        <taxon>Caenogastropoda</taxon>
        <taxon>Sorbeoconcha</taxon>
        <taxon>Cerithioidea</taxon>
        <taxon>Batillariidae</taxon>
        <taxon>Batillaria</taxon>
    </lineage>
</organism>
<keyword evidence="3" id="KW-1185">Reference proteome</keyword>
<evidence type="ECO:0000313" key="2">
    <source>
        <dbReference type="EMBL" id="KAK7481210.1"/>
    </source>
</evidence>
<dbReference type="Gene3D" id="3.30.160.60">
    <property type="entry name" value="Classic Zinc Finger"/>
    <property type="match status" value="1"/>
</dbReference>
<dbReference type="EMBL" id="JACVVK020000265">
    <property type="protein sequence ID" value="KAK7481210.1"/>
    <property type="molecule type" value="Genomic_DNA"/>
</dbReference>
<feature type="domain" description="C2H2-type" evidence="1">
    <location>
        <begin position="52"/>
        <end position="73"/>
    </location>
</feature>
<reference evidence="2 3" key="1">
    <citation type="journal article" date="2023" name="Sci. Data">
        <title>Genome assembly of the Korean intertidal mud-creeper Batillaria attramentaria.</title>
        <authorList>
            <person name="Patra A.K."/>
            <person name="Ho P.T."/>
            <person name="Jun S."/>
            <person name="Lee S.J."/>
            <person name="Kim Y."/>
            <person name="Won Y.J."/>
        </authorList>
    </citation>
    <scope>NUCLEOTIDE SEQUENCE [LARGE SCALE GENOMIC DNA]</scope>
    <source>
        <strain evidence="2">Wonlab-2016</strain>
    </source>
</reference>
<proteinExistence type="predicted"/>
<evidence type="ECO:0000259" key="1">
    <source>
        <dbReference type="PROSITE" id="PS00028"/>
    </source>
</evidence>
<dbReference type="PROSITE" id="PS00028">
    <property type="entry name" value="ZINC_FINGER_C2H2_1"/>
    <property type="match status" value="1"/>
</dbReference>
<dbReference type="InterPro" id="IPR013087">
    <property type="entry name" value="Znf_C2H2_type"/>
</dbReference>
<sequence>MDCADKIEVADWFIRNDFVFFSDQFAVGRALLHGPVHGNAFPPARQPGPFPCAHCDQVLPSISKLESHMAHAHPELKNKPAVCDKCGKRYTYSYTLHRHRWKCLGLRRLQCDICGHISYRLDYHKGHLRRVHGIVE</sequence>
<accession>A0ABD0K2Y0</accession>
<dbReference type="AlphaFoldDB" id="A0ABD0K2Y0"/>
<comment type="caution">
    <text evidence="2">The sequence shown here is derived from an EMBL/GenBank/DDBJ whole genome shotgun (WGS) entry which is preliminary data.</text>
</comment>
<dbReference type="Pfam" id="PF00096">
    <property type="entry name" value="zf-C2H2"/>
    <property type="match status" value="1"/>
</dbReference>
<evidence type="ECO:0000313" key="3">
    <source>
        <dbReference type="Proteomes" id="UP001519460"/>
    </source>
</evidence>
<dbReference type="InterPro" id="IPR036236">
    <property type="entry name" value="Znf_C2H2_sf"/>
</dbReference>
<protein>
    <recommendedName>
        <fullName evidence="1">C2H2-type domain-containing protein</fullName>
    </recommendedName>
</protein>
<dbReference type="SMART" id="SM00355">
    <property type="entry name" value="ZnF_C2H2"/>
    <property type="match status" value="2"/>
</dbReference>
<name>A0ABD0K2Y0_9CAEN</name>
<dbReference type="Proteomes" id="UP001519460">
    <property type="component" value="Unassembled WGS sequence"/>
</dbReference>